<dbReference type="EMBL" id="CP040442">
    <property type="protein sequence ID" value="QOW10486.1"/>
    <property type="molecule type" value="Genomic_DNA"/>
</dbReference>
<evidence type="ECO:0000256" key="5">
    <source>
        <dbReference type="ARBA" id="ARBA00022692"/>
    </source>
</evidence>
<gene>
    <name evidence="14" type="ORF">Q73A0000_08960</name>
</gene>
<evidence type="ECO:0000313" key="14">
    <source>
        <dbReference type="EMBL" id="QOW10486.1"/>
    </source>
</evidence>
<dbReference type="InterPro" id="IPR010617">
    <property type="entry name" value="TMEM175-like"/>
</dbReference>
<evidence type="ECO:0000313" key="15">
    <source>
        <dbReference type="Proteomes" id="UP000594195"/>
    </source>
</evidence>
<name>A0A7M2Y8R2_9FLAO</name>
<feature type="transmembrane region" description="Helical" evidence="13">
    <location>
        <begin position="172"/>
        <end position="190"/>
    </location>
</feature>
<dbReference type="GO" id="GO:0016020">
    <property type="term" value="C:membrane"/>
    <property type="evidence" value="ECO:0007669"/>
    <property type="project" value="UniProtKB-SubCell"/>
</dbReference>
<feature type="transmembrane region" description="Helical" evidence="13">
    <location>
        <begin position="94"/>
        <end position="115"/>
    </location>
</feature>
<evidence type="ECO:0000256" key="9">
    <source>
        <dbReference type="ARBA" id="ARBA00023065"/>
    </source>
</evidence>
<protein>
    <submittedName>
        <fullName evidence="14">DUF1211 domain-containing protein</fullName>
    </submittedName>
</protein>
<evidence type="ECO:0000256" key="6">
    <source>
        <dbReference type="ARBA" id="ARBA00022826"/>
    </source>
</evidence>
<evidence type="ECO:0000256" key="1">
    <source>
        <dbReference type="ARBA" id="ARBA00004141"/>
    </source>
</evidence>
<evidence type="ECO:0000256" key="8">
    <source>
        <dbReference type="ARBA" id="ARBA00022989"/>
    </source>
</evidence>
<evidence type="ECO:0000256" key="10">
    <source>
        <dbReference type="ARBA" id="ARBA00023136"/>
    </source>
</evidence>
<feature type="transmembrane region" description="Helical" evidence="13">
    <location>
        <begin position="18"/>
        <end position="39"/>
    </location>
</feature>
<dbReference type="Proteomes" id="UP000594195">
    <property type="component" value="Chromosome"/>
</dbReference>
<evidence type="ECO:0000256" key="2">
    <source>
        <dbReference type="ARBA" id="ARBA00006920"/>
    </source>
</evidence>
<keyword evidence="4" id="KW-0633">Potassium transport</keyword>
<keyword evidence="9" id="KW-0406">Ion transport</keyword>
<keyword evidence="5 13" id="KW-0812">Transmembrane</keyword>
<keyword evidence="8 13" id="KW-1133">Transmembrane helix</keyword>
<dbReference type="PANTHER" id="PTHR31462">
    <property type="entry name" value="ENDOSOMAL/LYSOSOMAL POTASSIUM CHANNEL TMEM175"/>
    <property type="match status" value="1"/>
</dbReference>
<reference evidence="14 15" key="1">
    <citation type="submission" date="2019-05" db="EMBL/GenBank/DDBJ databases">
        <title>Chryseobacterium sp. isolated from King George Island, maritime Antarctica.</title>
        <authorList>
            <person name="Peng X."/>
        </authorList>
    </citation>
    <scope>NUCLEOTIDE SEQUENCE [LARGE SCALE GENOMIC DNA]</scope>
    <source>
        <strain evidence="14 15">7-3A</strain>
    </source>
</reference>
<dbReference type="GO" id="GO:0005267">
    <property type="term" value="F:potassium channel activity"/>
    <property type="evidence" value="ECO:0007669"/>
    <property type="project" value="UniProtKB-KW"/>
</dbReference>
<evidence type="ECO:0000256" key="4">
    <source>
        <dbReference type="ARBA" id="ARBA00022538"/>
    </source>
</evidence>
<dbReference type="PANTHER" id="PTHR31462:SF5">
    <property type="entry name" value="ENDOSOMAL_LYSOSOMAL PROTON CHANNEL TMEM175"/>
    <property type="match status" value="1"/>
</dbReference>
<feature type="transmembrane region" description="Helical" evidence="13">
    <location>
        <begin position="59"/>
        <end position="78"/>
    </location>
</feature>
<comment type="subcellular location">
    <subcellularLocation>
        <location evidence="1">Membrane</location>
        <topology evidence="1">Multi-pass membrane protein</topology>
    </subcellularLocation>
</comment>
<evidence type="ECO:0000256" key="7">
    <source>
        <dbReference type="ARBA" id="ARBA00022958"/>
    </source>
</evidence>
<evidence type="ECO:0000256" key="12">
    <source>
        <dbReference type="ARBA" id="ARBA00034430"/>
    </source>
</evidence>
<keyword evidence="7" id="KW-0630">Potassium</keyword>
<comment type="similarity">
    <text evidence="2">Belongs to the TMEM175 family.</text>
</comment>
<evidence type="ECO:0000256" key="11">
    <source>
        <dbReference type="ARBA" id="ARBA00023303"/>
    </source>
</evidence>
<dbReference type="Pfam" id="PF06736">
    <property type="entry name" value="TMEM175"/>
    <property type="match status" value="1"/>
</dbReference>
<organism evidence="14 15">
    <name type="scientific">Kaistella flava</name>
    <name type="common">ex Peng et al. 2021</name>
    <dbReference type="NCBI Taxonomy" id="2038776"/>
    <lineage>
        <taxon>Bacteria</taxon>
        <taxon>Pseudomonadati</taxon>
        <taxon>Bacteroidota</taxon>
        <taxon>Flavobacteriia</taxon>
        <taxon>Flavobacteriales</taxon>
        <taxon>Weeksellaceae</taxon>
        <taxon>Chryseobacterium group</taxon>
        <taxon>Kaistella</taxon>
    </lineage>
</organism>
<dbReference type="RefSeq" id="WP_193810653.1">
    <property type="nucleotide sequence ID" value="NZ_CP040442.1"/>
</dbReference>
<dbReference type="GO" id="GO:0015252">
    <property type="term" value="F:proton channel activity"/>
    <property type="evidence" value="ECO:0007669"/>
    <property type="project" value="InterPro"/>
</dbReference>
<keyword evidence="11" id="KW-0407">Ion channel</keyword>
<feature type="transmembrane region" description="Helical" evidence="13">
    <location>
        <begin position="196"/>
        <end position="213"/>
    </location>
</feature>
<dbReference type="AlphaFoldDB" id="A0A7M2Y8R2"/>
<keyword evidence="15" id="KW-1185">Reference proteome</keyword>
<keyword evidence="6" id="KW-0631">Potassium channel</keyword>
<dbReference type="KEGG" id="kfa:Q73A0000_08960"/>
<keyword evidence="10 13" id="KW-0472">Membrane</keyword>
<sequence length="230" mass="26572">METVPHHPHKQDFQVERLIFFSDAVFAIAITILVIDLKVPIVPENATDQQFLNEFEKQIPQILGFVMSFFLIGIYWTAHHNMFGYVINYSKRLLWINLIFLFTIVIMPFTTAIYSEYSVTEGHLKLISPYAIYVFNICITGIMNFILLAYITNPKNKISEYVPANYAKFGKIRSLITPAIFLISLMVCFFDPGPGRMVLFLIPFAMAYISRKIRKESIAVPNHSTKKMKK</sequence>
<feature type="transmembrane region" description="Helical" evidence="13">
    <location>
        <begin position="130"/>
        <end position="151"/>
    </location>
</feature>
<evidence type="ECO:0000256" key="13">
    <source>
        <dbReference type="SAM" id="Phobius"/>
    </source>
</evidence>
<evidence type="ECO:0000256" key="3">
    <source>
        <dbReference type="ARBA" id="ARBA00022448"/>
    </source>
</evidence>
<proteinExistence type="inferred from homology"/>
<comment type="catalytic activity">
    <reaction evidence="12">
        <text>K(+)(in) = K(+)(out)</text>
        <dbReference type="Rhea" id="RHEA:29463"/>
        <dbReference type="ChEBI" id="CHEBI:29103"/>
    </reaction>
</comment>
<accession>A0A7M2Y8R2</accession>
<keyword evidence="3" id="KW-0813">Transport</keyword>